<dbReference type="EMBL" id="UINC01077690">
    <property type="protein sequence ID" value="SVC18040.1"/>
    <property type="molecule type" value="Genomic_DNA"/>
</dbReference>
<feature type="region of interest" description="Disordered" evidence="1">
    <location>
        <begin position="1"/>
        <end position="42"/>
    </location>
</feature>
<proteinExistence type="predicted"/>
<accession>A0A382K0Q9</accession>
<evidence type="ECO:0000256" key="1">
    <source>
        <dbReference type="SAM" id="MobiDB-lite"/>
    </source>
</evidence>
<evidence type="ECO:0000313" key="2">
    <source>
        <dbReference type="EMBL" id="SVC18040.1"/>
    </source>
</evidence>
<organism evidence="2">
    <name type="scientific">marine metagenome</name>
    <dbReference type="NCBI Taxonomy" id="408172"/>
    <lineage>
        <taxon>unclassified sequences</taxon>
        <taxon>metagenomes</taxon>
        <taxon>ecological metagenomes</taxon>
    </lineage>
</organism>
<sequence length="42" mass="4426">MLDEIGLEPRVGADSEGHDPAGSIPAGASVMFQVKRPRPSSY</sequence>
<reference evidence="2" key="1">
    <citation type="submission" date="2018-05" db="EMBL/GenBank/DDBJ databases">
        <authorList>
            <person name="Lanie J.A."/>
            <person name="Ng W.-L."/>
            <person name="Kazmierczak K.M."/>
            <person name="Andrzejewski T.M."/>
            <person name="Davidsen T.M."/>
            <person name="Wayne K.J."/>
            <person name="Tettelin H."/>
            <person name="Glass J.I."/>
            <person name="Rusch D."/>
            <person name="Podicherti R."/>
            <person name="Tsui H.-C.T."/>
            <person name="Winkler M.E."/>
        </authorList>
    </citation>
    <scope>NUCLEOTIDE SEQUENCE</scope>
</reference>
<protein>
    <submittedName>
        <fullName evidence="2">Uncharacterized protein</fullName>
    </submittedName>
</protein>
<gene>
    <name evidence="2" type="ORF">METZ01_LOCUS270894</name>
</gene>
<feature type="non-terminal residue" evidence="2">
    <location>
        <position position="42"/>
    </location>
</feature>
<name>A0A382K0Q9_9ZZZZ</name>
<dbReference type="AlphaFoldDB" id="A0A382K0Q9"/>